<evidence type="ECO:0000313" key="3">
    <source>
        <dbReference type="Proteomes" id="UP000321617"/>
    </source>
</evidence>
<dbReference type="SUPFAM" id="SSF54427">
    <property type="entry name" value="NTF2-like"/>
    <property type="match status" value="1"/>
</dbReference>
<accession>A0A562VB40</accession>
<sequence>MHDETERVKAVTEVVAAVERSQRNESPEEFIRLFREDAVWTTAHGRRLYGRDAIAEFTRRVLPGAMGDTTVSYRVEDVRFIRPDVAAVKVIAQYYDAEGAELGAPNSPLYVMSEEDGR</sequence>
<dbReference type="EMBL" id="VLLL01000005">
    <property type="protein sequence ID" value="TWJ15084.1"/>
    <property type="molecule type" value="Genomic_DNA"/>
</dbReference>
<comment type="caution">
    <text evidence="2">The sequence shown here is derived from an EMBL/GenBank/DDBJ whole genome shotgun (WGS) entry which is preliminary data.</text>
</comment>
<evidence type="ECO:0000259" key="1">
    <source>
        <dbReference type="Pfam" id="PF14534"/>
    </source>
</evidence>
<dbReference type="Gene3D" id="3.10.450.50">
    <property type="match status" value="1"/>
</dbReference>
<proteinExistence type="predicted"/>
<dbReference type="AlphaFoldDB" id="A0A562VB40"/>
<reference evidence="2 3" key="1">
    <citation type="journal article" date="2013" name="Stand. Genomic Sci.">
        <title>Genomic Encyclopedia of Type Strains, Phase I: The one thousand microbial genomes (KMG-I) project.</title>
        <authorList>
            <person name="Kyrpides N.C."/>
            <person name="Woyke T."/>
            <person name="Eisen J.A."/>
            <person name="Garrity G."/>
            <person name="Lilburn T.G."/>
            <person name="Beck B.J."/>
            <person name="Whitman W.B."/>
            <person name="Hugenholtz P."/>
            <person name="Klenk H.P."/>
        </authorList>
    </citation>
    <scope>NUCLEOTIDE SEQUENCE [LARGE SCALE GENOMIC DNA]</scope>
    <source>
        <strain evidence="2 3">DSM 45044</strain>
    </source>
</reference>
<name>A0A562VB40_9ACTN</name>
<dbReference type="NCBIfam" id="TIGR02246">
    <property type="entry name" value="SgcJ/EcaC family oxidoreductase"/>
    <property type="match status" value="1"/>
</dbReference>
<dbReference type="InterPro" id="IPR032710">
    <property type="entry name" value="NTF2-like_dom_sf"/>
</dbReference>
<dbReference type="InterPro" id="IPR027843">
    <property type="entry name" value="DUF4440"/>
</dbReference>
<feature type="domain" description="DUF4440" evidence="1">
    <location>
        <begin position="11"/>
        <end position="118"/>
    </location>
</feature>
<protein>
    <submittedName>
        <fullName evidence="2">Uncharacterized protein (TIGR02246 family)</fullName>
    </submittedName>
</protein>
<keyword evidence="3" id="KW-1185">Reference proteome</keyword>
<dbReference type="Proteomes" id="UP000321617">
    <property type="component" value="Unassembled WGS sequence"/>
</dbReference>
<evidence type="ECO:0000313" key="2">
    <source>
        <dbReference type="EMBL" id="TWJ15084.1"/>
    </source>
</evidence>
<dbReference type="RefSeq" id="WP_147133181.1">
    <property type="nucleotide sequence ID" value="NZ_BAABIJ010000001.1"/>
</dbReference>
<dbReference type="InterPro" id="IPR011944">
    <property type="entry name" value="Steroid_delta5-4_isomerase"/>
</dbReference>
<dbReference type="Pfam" id="PF14534">
    <property type="entry name" value="DUF4440"/>
    <property type="match status" value="1"/>
</dbReference>
<dbReference type="OrthoDB" id="582247at2"/>
<organism evidence="2 3">
    <name type="scientific">Stackebrandtia albiflava</name>
    <dbReference type="NCBI Taxonomy" id="406432"/>
    <lineage>
        <taxon>Bacteria</taxon>
        <taxon>Bacillati</taxon>
        <taxon>Actinomycetota</taxon>
        <taxon>Actinomycetes</taxon>
        <taxon>Glycomycetales</taxon>
        <taxon>Glycomycetaceae</taxon>
        <taxon>Stackebrandtia</taxon>
    </lineage>
</organism>
<gene>
    <name evidence="2" type="ORF">LX16_0782</name>
</gene>